<evidence type="ECO:0000256" key="6">
    <source>
        <dbReference type="ARBA" id="ARBA00022840"/>
    </source>
</evidence>
<comment type="pathway">
    <text evidence="8">Amino-acid biosynthesis; L-methionine biosynthesis via de novo pathway; L-homoserine from L-aspartate: step 1/3.</text>
</comment>
<dbReference type="Pfam" id="PF00696">
    <property type="entry name" value="AA_kinase"/>
    <property type="match status" value="1"/>
</dbReference>
<evidence type="ECO:0000256" key="7">
    <source>
        <dbReference type="RuleBase" id="RU003448"/>
    </source>
</evidence>
<evidence type="ECO:0000256" key="8">
    <source>
        <dbReference type="RuleBase" id="RU004249"/>
    </source>
</evidence>
<dbReference type="Gene3D" id="3.40.1160.10">
    <property type="entry name" value="Acetylglutamate kinase-like"/>
    <property type="match status" value="1"/>
</dbReference>
<organism evidence="10 11">
    <name type="scientific">Bacteriovorax antarcticus</name>
    <dbReference type="NCBI Taxonomy" id="3088717"/>
    <lineage>
        <taxon>Bacteria</taxon>
        <taxon>Pseudomonadati</taxon>
        <taxon>Bdellovibrionota</taxon>
        <taxon>Bacteriovoracia</taxon>
        <taxon>Bacteriovoracales</taxon>
        <taxon>Bacteriovoracaceae</taxon>
        <taxon>Bacteriovorax</taxon>
    </lineage>
</organism>
<keyword evidence="8" id="KW-0028">Amino-acid biosynthesis</keyword>
<sequence>MSKWIVAKFGGSSVKDAEAMLRVSNVVDANPDIRIVVISATQNTTNQLEFIARAASSGDSETLKSLILELTNRHTTIANELFSSEEVHSELKYLYDEVELIGETISNARMFTPKIMDQLYSVGERMSSLLVSDLIRLRMPDHKVTLLDARDVIKTNSEFQKAEPQIDLIAEKTRELIYPHLNKDSIIVTQGFIGKDLLGNTTTLGREGSDYSAALFGEAIDATLVQIWTDVAGIASSDPRLVKNAKFIATLSYDEATALATLGAKVLFPTTLLPTKRKDIPVFVGSSIHPEAGGTTVTKYQDGKFSLKAVTFLQKKEYGIVSFIGCHLDQSPHLVADLRSYLGESSFDFYDLTSVSVSFKIVNSDPTLALIKAHEILVTHY</sequence>
<keyword evidence="3 7" id="KW-0808">Transferase</keyword>
<dbReference type="EMBL" id="JAYGJQ010000002">
    <property type="protein sequence ID" value="MEA9357736.1"/>
    <property type="molecule type" value="Genomic_DNA"/>
</dbReference>
<evidence type="ECO:0000256" key="3">
    <source>
        <dbReference type="ARBA" id="ARBA00022679"/>
    </source>
</evidence>
<evidence type="ECO:0000313" key="10">
    <source>
        <dbReference type="EMBL" id="MEA9357736.1"/>
    </source>
</evidence>
<comment type="catalytic activity">
    <reaction evidence="7">
        <text>L-aspartate + ATP = 4-phospho-L-aspartate + ADP</text>
        <dbReference type="Rhea" id="RHEA:23776"/>
        <dbReference type="ChEBI" id="CHEBI:29991"/>
        <dbReference type="ChEBI" id="CHEBI:30616"/>
        <dbReference type="ChEBI" id="CHEBI:57535"/>
        <dbReference type="ChEBI" id="CHEBI:456216"/>
        <dbReference type="EC" id="2.7.2.4"/>
    </reaction>
</comment>
<evidence type="ECO:0000259" key="9">
    <source>
        <dbReference type="Pfam" id="PF00696"/>
    </source>
</evidence>
<dbReference type="Proteomes" id="UP001302274">
    <property type="component" value="Unassembled WGS sequence"/>
</dbReference>
<keyword evidence="4" id="KW-0547">Nucleotide-binding</keyword>
<reference evidence="10 11" key="1">
    <citation type="submission" date="2023-11" db="EMBL/GenBank/DDBJ databases">
        <title>A Novel Polar Bacteriovorax (B. antarcticus) Isolated from the Biocrust in Antarctica.</title>
        <authorList>
            <person name="Mun W."/>
            <person name="Choi S.Y."/>
            <person name="Mitchell R.J."/>
        </authorList>
    </citation>
    <scope>NUCLEOTIDE SEQUENCE [LARGE SCALE GENOMIC DNA]</scope>
    <source>
        <strain evidence="10 11">PP10</strain>
    </source>
</reference>
<dbReference type="InterPro" id="IPR001048">
    <property type="entry name" value="Asp/Glu/Uridylate_kinase"/>
</dbReference>
<evidence type="ECO:0000256" key="2">
    <source>
        <dbReference type="ARBA" id="ARBA00010122"/>
    </source>
</evidence>
<evidence type="ECO:0000256" key="4">
    <source>
        <dbReference type="ARBA" id="ARBA00022741"/>
    </source>
</evidence>
<dbReference type="EC" id="2.7.2.4" evidence="7"/>
<protein>
    <recommendedName>
        <fullName evidence="7">Aspartokinase</fullName>
        <ecNumber evidence="7">2.7.2.4</ecNumber>
    </recommendedName>
</protein>
<feature type="domain" description="Aspartate/glutamate/uridylate kinase" evidence="9">
    <location>
        <begin position="3"/>
        <end position="285"/>
    </location>
</feature>
<dbReference type="NCBIfam" id="TIGR00657">
    <property type="entry name" value="asp_kinases"/>
    <property type="match status" value="1"/>
</dbReference>
<dbReference type="InterPro" id="IPR018042">
    <property type="entry name" value="Aspartate_kinase_CS"/>
</dbReference>
<comment type="caution">
    <text evidence="10">The sequence shown here is derived from an EMBL/GenBank/DDBJ whole genome shotgun (WGS) entry which is preliminary data.</text>
</comment>
<dbReference type="InterPro" id="IPR042199">
    <property type="entry name" value="AsparK_Bifunc_asparK/hSer_DH"/>
</dbReference>
<name>A0ABU5VXK7_9BACT</name>
<comment type="pathway">
    <text evidence="1 8">Amino-acid biosynthesis; L-lysine biosynthesis via DAP pathway; (S)-tetrahydrodipicolinate from L-aspartate: step 1/4.</text>
</comment>
<proteinExistence type="inferred from homology"/>
<keyword evidence="5 7" id="KW-0418">Kinase</keyword>
<comment type="similarity">
    <text evidence="2 7">Belongs to the aspartokinase family.</text>
</comment>
<gene>
    <name evidence="10" type="ORF">SHI21_16010</name>
</gene>
<dbReference type="PANTHER" id="PTHR21499:SF59">
    <property type="entry name" value="ASPARTOKINASE"/>
    <property type="match status" value="1"/>
</dbReference>
<dbReference type="PROSITE" id="PS00324">
    <property type="entry name" value="ASPARTOKINASE"/>
    <property type="match status" value="1"/>
</dbReference>
<dbReference type="RefSeq" id="WP_323577878.1">
    <property type="nucleotide sequence ID" value="NZ_JAYGJQ010000002.1"/>
</dbReference>
<comment type="pathway">
    <text evidence="8">Amino-acid biosynthesis; L-threonine biosynthesis; L-threonine from L-aspartate: step 1/5.</text>
</comment>
<dbReference type="PANTHER" id="PTHR21499">
    <property type="entry name" value="ASPARTATE KINASE"/>
    <property type="match status" value="1"/>
</dbReference>
<dbReference type="Gene3D" id="1.20.120.1320">
    <property type="entry name" value="Aspartokinase, catalytic domain"/>
    <property type="match status" value="1"/>
</dbReference>
<evidence type="ECO:0000313" key="11">
    <source>
        <dbReference type="Proteomes" id="UP001302274"/>
    </source>
</evidence>
<evidence type="ECO:0000256" key="5">
    <source>
        <dbReference type="ARBA" id="ARBA00022777"/>
    </source>
</evidence>
<dbReference type="SUPFAM" id="SSF53633">
    <property type="entry name" value="Carbamate kinase-like"/>
    <property type="match status" value="1"/>
</dbReference>
<dbReference type="GO" id="GO:0004072">
    <property type="term" value="F:aspartate kinase activity"/>
    <property type="evidence" value="ECO:0007669"/>
    <property type="project" value="UniProtKB-EC"/>
</dbReference>
<dbReference type="InterPro" id="IPR036393">
    <property type="entry name" value="AceGlu_kinase-like_sf"/>
</dbReference>
<dbReference type="InterPro" id="IPR001341">
    <property type="entry name" value="Asp_kinase"/>
</dbReference>
<keyword evidence="6" id="KW-0067">ATP-binding</keyword>
<keyword evidence="11" id="KW-1185">Reference proteome</keyword>
<evidence type="ECO:0000256" key="1">
    <source>
        <dbReference type="ARBA" id="ARBA00004766"/>
    </source>
</evidence>
<accession>A0ABU5VXK7</accession>